<gene>
    <name evidence="3" type="ORF">Ahy_A02g006701</name>
</gene>
<feature type="domain" description="Zinc knuckle CX2CX4HX4C" evidence="2">
    <location>
        <begin position="20"/>
        <end position="46"/>
    </location>
</feature>
<sequence>MKVTKALPTGFWMSRDNLTDARIHFKYERLQDAYCLNCGVLGHGRKERNKERVMASWNSDMPKYTAGMGVNQAKAIHVATEKKKEQCSEEKIEKGGEAHGRTEYNMHVAELQESATSGVGIDQTKNMEKKGKKNSGSQGSREKVRIEVAEQVGEIPKNQLTNGENQGKKDQRLMGILDKVTQQQRGRRRQVKAYGILENKTWRKWEKKKARKTQVHRDGKGSFYLVELASEDDEEQEQQHDRKSPKNWKIELANKMQCKLNIKRKRDAIESLIMLDSDETETEQQTMMMRSKRGRAQWKELSTHSRPTNDPQIFIGDFNDILDQEEKVGLHPKPRSQIEEFRKFMPLSQIEEFRKFINYNELMDLDLKGGRFTWFSNPRNGFVTRERLDRALANWAWRMVYQNATLTALPGN</sequence>
<keyword evidence="4" id="KW-1185">Reference proteome</keyword>
<organism evidence="3 4">
    <name type="scientific">Arachis hypogaea</name>
    <name type="common">Peanut</name>
    <dbReference type="NCBI Taxonomy" id="3818"/>
    <lineage>
        <taxon>Eukaryota</taxon>
        <taxon>Viridiplantae</taxon>
        <taxon>Streptophyta</taxon>
        <taxon>Embryophyta</taxon>
        <taxon>Tracheophyta</taxon>
        <taxon>Spermatophyta</taxon>
        <taxon>Magnoliopsida</taxon>
        <taxon>eudicotyledons</taxon>
        <taxon>Gunneridae</taxon>
        <taxon>Pentapetalae</taxon>
        <taxon>rosids</taxon>
        <taxon>fabids</taxon>
        <taxon>Fabales</taxon>
        <taxon>Fabaceae</taxon>
        <taxon>Papilionoideae</taxon>
        <taxon>50 kb inversion clade</taxon>
        <taxon>dalbergioids sensu lato</taxon>
        <taxon>Dalbergieae</taxon>
        <taxon>Pterocarpus clade</taxon>
        <taxon>Arachis</taxon>
    </lineage>
</organism>
<comment type="caution">
    <text evidence="3">The sequence shown here is derived from an EMBL/GenBank/DDBJ whole genome shotgun (WGS) entry which is preliminary data.</text>
</comment>
<dbReference type="InterPro" id="IPR036691">
    <property type="entry name" value="Endo/exonu/phosph_ase_sf"/>
</dbReference>
<evidence type="ECO:0000313" key="3">
    <source>
        <dbReference type="EMBL" id="RYR72479.1"/>
    </source>
</evidence>
<name>A0A445EB20_ARAHY</name>
<dbReference type="Proteomes" id="UP000289738">
    <property type="component" value="Chromosome A02"/>
</dbReference>
<dbReference type="InterPro" id="IPR025836">
    <property type="entry name" value="Zn_knuckle_CX2CX4HX4C"/>
</dbReference>
<reference evidence="3 4" key="1">
    <citation type="submission" date="2019-01" db="EMBL/GenBank/DDBJ databases">
        <title>Sequencing of cultivated peanut Arachis hypogaea provides insights into genome evolution and oil improvement.</title>
        <authorList>
            <person name="Chen X."/>
        </authorList>
    </citation>
    <scope>NUCLEOTIDE SEQUENCE [LARGE SCALE GENOMIC DNA]</scope>
    <source>
        <strain evidence="4">cv. Fuhuasheng</strain>
        <tissue evidence="3">Leaves</tissue>
    </source>
</reference>
<dbReference type="Pfam" id="PF14392">
    <property type="entry name" value="zf-CCHC_4"/>
    <property type="match status" value="1"/>
</dbReference>
<accession>A0A445EB20</accession>
<dbReference type="SUPFAM" id="SSF56219">
    <property type="entry name" value="DNase I-like"/>
    <property type="match status" value="1"/>
</dbReference>
<evidence type="ECO:0000313" key="4">
    <source>
        <dbReference type="Proteomes" id="UP000289738"/>
    </source>
</evidence>
<dbReference type="STRING" id="3818.A0A445EB20"/>
<dbReference type="EMBL" id="SDMP01000002">
    <property type="protein sequence ID" value="RYR72479.1"/>
    <property type="molecule type" value="Genomic_DNA"/>
</dbReference>
<feature type="region of interest" description="Disordered" evidence="1">
    <location>
        <begin position="118"/>
        <end position="143"/>
    </location>
</feature>
<dbReference type="PANTHER" id="PTHR33710:SF77">
    <property type="entry name" value="DNASE I-LIKE SUPERFAMILY PROTEIN"/>
    <property type="match status" value="1"/>
</dbReference>
<dbReference type="Gene3D" id="3.60.10.10">
    <property type="entry name" value="Endonuclease/exonuclease/phosphatase"/>
    <property type="match status" value="1"/>
</dbReference>
<evidence type="ECO:0000259" key="2">
    <source>
        <dbReference type="Pfam" id="PF14392"/>
    </source>
</evidence>
<dbReference type="PANTHER" id="PTHR33710">
    <property type="entry name" value="BNAC02G09200D PROTEIN"/>
    <property type="match status" value="1"/>
</dbReference>
<protein>
    <recommendedName>
        <fullName evidence="2">Zinc knuckle CX2CX4HX4C domain-containing protein</fullName>
    </recommendedName>
</protein>
<evidence type="ECO:0000256" key="1">
    <source>
        <dbReference type="SAM" id="MobiDB-lite"/>
    </source>
</evidence>
<dbReference type="AlphaFoldDB" id="A0A445EB20"/>
<proteinExistence type="predicted"/>